<dbReference type="HOGENOM" id="CLU_1574137_0_0_11"/>
<evidence type="ECO:0000313" key="2">
    <source>
        <dbReference type="Proteomes" id="UP000006078"/>
    </source>
</evidence>
<feature type="non-terminal residue" evidence="1">
    <location>
        <position position="1"/>
    </location>
</feature>
<name>K0YER9_9CORY</name>
<dbReference type="SUPFAM" id="SSF56672">
    <property type="entry name" value="DNA/RNA polymerases"/>
    <property type="match status" value="1"/>
</dbReference>
<keyword evidence="2" id="KW-1185">Reference proteome</keyword>
<dbReference type="InterPro" id="IPR043502">
    <property type="entry name" value="DNA/RNA_pol_sf"/>
</dbReference>
<proteinExistence type="predicted"/>
<organism evidence="1 2">
    <name type="scientific">Corynebacterium otitidis ATCC 51513</name>
    <dbReference type="NCBI Taxonomy" id="883169"/>
    <lineage>
        <taxon>Bacteria</taxon>
        <taxon>Bacillati</taxon>
        <taxon>Actinomycetota</taxon>
        <taxon>Actinomycetes</taxon>
        <taxon>Mycobacteriales</taxon>
        <taxon>Corynebacteriaceae</taxon>
        <taxon>Corynebacterium</taxon>
    </lineage>
</organism>
<comment type="caution">
    <text evidence="1">The sequence shown here is derived from an EMBL/GenBank/DDBJ whole genome shotgun (WGS) entry which is preliminary data.</text>
</comment>
<gene>
    <name evidence="1" type="ORF">HMPREF9719_01211</name>
</gene>
<reference evidence="1 2" key="1">
    <citation type="submission" date="2012-08" db="EMBL/GenBank/DDBJ databases">
        <title>The Genome Sequence of Turicella otitidis ATCC 51513.</title>
        <authorList>
            <consortium name="The Broad Institute Genome Sequencing Platform"/>
            <person name="Earl A."/>
            <person name="Ward D."/>
            <person name="Feldgarden M."/>
            <person name="Gevers D."/>
            <person name="Huys G."/>
            <person name="Walker B."/>
            <person name="Young S.K."/>
            <person name="Zeng Q."/>
            <person name="Gargeya S."/>
            <person name="Fitzgerald M."/>
            <person name="Haas B."/>
            <person name="Abouelleil A."/>
            <person name="Alvarado L."/>
            <person name="Arachchi H.M."/>
            <person name="Berlin A.M."/>
            <person name="Chapman S.B."/>
            <person name="Goldberg J."/>
            <person name="Griggs A."/>
            <person name="Gujja S."/>
            <person name="Hansen M."/>
            <person name="Howarth C."/>
            <person name="Imamovic A."/>
            <person name="Larimer J."/>
            <person name="McCowen C."/>
            <person name="Montmayeur A."/>
            <person name="Murphy C."/>
            <person name="Neiman D."/>
            <person name="Pearson M."/>
            <person name="Priest M."/>
            <person name="Roberts A."/>
            <person name="Saif S."/>
            <person name="Shea T."/>
            <person name="Sisk P."/>
            <person name="Sykes S."/>
            <person name="Wortman J."/>
            <person name="Nusbaum C."/>
            <person name="Birren B."/>
        </authorList>
    </citation>
    <scope>NUCLEOTIDE SEQUENCE [LARGE SCALE GENOMIC DNA]</scope>
    <source>
        <strain evidence="1 2">ATCC 51513</strain>
    </source>
</reference>
<sequence length="169" mass="18320">GLLDEAAGVRRGMRLRQARALAPGLAEYPEDEGRSARHFEPIAAGLDEVAPAVEILRPGLVAVGADAPARFHGGEETAVEKLLDAAGRPVSVTAEALLDREPAALGVAGGRYAITSWAGPWPEDDEWWGQTPIRVARLEAVGHAEGDERPRGWLLAWWRRGWRVEATYD</sequence>
<dbReference type="AlphaFoldDB" id="K0YER9"/>
<dbReference type="STRING" id="29321.AAV33_09425"/>
<dbReference type="Proteomes" id="UP000006078">
    <property type="component" value="Unassembled WGS sequence"/>
</dbReference>
<accession>K0YER9</accession>
<evidence type="ECO:0008006" key="3">
    <source>
        <dbReference type="Google" id="ProtNLM"/>
    </source>
</evidence>
<dbReference type="eggNOG" id="COG0389">
    <property type="taxonomic scope" value="Bacteria"/>
</dbReference>
<dbReference type="EMBL" id="AHAE01000055">
    <property type="protein sequence ID" value="EJZ81871.1"/>
    <property type="molecule type" value="Genomic_DNA"/>
</dbReference>
<protein>
    <recommendedName>
        <fullName evidence="3">DNA polymerase Y family protein</fullName>
    </recommendedName>
</protein>
<evidence type="ECO:0000313" key="1">
    <source>
        <dbReference type="EMBL" id="EJZ81871.1"/>
    </source>
</evidence>